<dbReference type="SUPFAM" id="SSF53474">
    <property type="entry name" value="alpha/beta-Hydrolases"/>
    <property type="match status" value="1"/>
</dbReference>
<comment type="caution">
    <text evidence="2">The sequence shown here is derived from an EMBL/GenBank/DDBJ whole genome shotgun (WGS) entry which is preliminary data.</text>
</comment>
<keyword evidence="3" id="KW-1185">Reference proteome</keyword>
<dbReference type="PANTHER" id="PTHR32015:SF1">
    <property type="entry name" value="LIPASE"/>
    <property type="match status" value="1"/>
</dbReference>
<feature type="signal peptide" evidence="1">
    <location>
        <begin position="1"/>
        <end position="22"/>
    </location>
</feature>
<name>A0ABP8HSK6_9BURK</name>
<dbReference type="EMBL" id="BAABGJ010000021">
    <property type="protein sequence ID" value="GAA4343622.1"/>
    <property type="molecule type" value="Genomic_DNA"/>
</dbReference>
<feature type="chain" id="PRO_5046767768" description="Lipase (Class 2)" evidence="1">
    <location>
        <begin position="23"/>
        <end position="332"/>
    </location>
</feature>
<sequence>MTSWIRQAAALAAFVTAAAVQAAGTVGTSLPPGFPSIEDTSLARPLIGFGAAGEVRRTPVVFIHGNNDTPFATACNRYGRVQAMAQYFADNGYDTSELWGIGYQGDQCDLAGDQTRRSSIAHTNAANVPDLRRFIRAVLDFTGAKRVDIVGHSLGVTLAREWMRQDEVRDLVRRFVAIDGPNHGIINCSPDPANYYQAPAAGGFTPASEVCQELGSPNTPFLRLLNGRHGQNETEGPTRVLVIRNGDASFVYFPVVDGVVAPVPAVDSFGQPTDFSRSASLRGAREIVLTGQGAYDPILGSGHLGILNSPQTWQAAFEFLNGRGKGGKDDDH</sequence>
<dbReference type="InterPro" id="IPR029058">
    <property type="entry name" value="AB_hydrolase_fold"/>
</dbReference>
<reference evidence="3" key="1">
    <citation type="journal article" date="2019" name="Int. J. Syst. Evol. Microbiol.">
        <title>The Global Catalogue of Microorganisms (GCM) 10K type strain sequencing project: providing services to taxonomists for standard genome sequencing and annotation.</title>
        <authorList>
            <consortium name="The Broad Institute Genomics Platform"/>
            <consortium name="The Broad Institute Genome Sequencing Center for Infectious Disease"/>
            <person name="Wu L."/>
            <person name="Ma J."/>
        </authorList>
    </citation>
    <scope>NUCLEOTIDE SEQUENCE [LARGE SCALE GENOMIC DNA]</scope>
    <source>
        <strain evidence="3">JCM 17804</strain>
    </source>
</reference>
<evidence type="ECO:0000313" key="2">
    <source>
        <dbReference type="EMBL" id="GAA4343622.1"/>
    </source>
</evidence>
<dbReference type="InterPro" id="IPR002918">
    <property type="entry name" value="Lipase_EstA/Esterase_EstB"/>
</dbReference>
<accession>A0ABP8HSK6</accession>
<evidence type="ECO:0000313" key="3">
    <source>
        <dbReference type="Proteomes" id="UP001500975"/>
    </source>
</evidence>
<evidence type="ECO:0000256" key="1">
    <source>
        <dbReference type="SAM" id="SignalP"/>
    </source>
</evidence>
<keyword evidence="1" id="KW-0732">Signal</keyword>
<protein>
    <recommendedName>
        <fullName evidence="4">Lipase (Class 2)</fullName>
    </recommendedName>
</protein>
<proteinExistence type="predicted"/>
<dbReference type="Proteomes" id="UP001500975">
    <property type="component" value="Unassembled WGS sequence"/>
</dbReference>
<dbReference type="RefSeq" id="WP_345538360.1">
    <property type="nucleotide sequence ID" value="NZ_BAABGJ010000021.1"/>
</dbReference>
<dbReference type="Gene3D" id="3.40.50.1820">
    <property type="entry name" value="alpha/beta hydrolase"/>
    <property type="match status" value="1"/>
</dbReference>
<dbReference type="PANTHER" id="PTHR32015">
    <property type="entry name" value="FASTING INDUCED LIPASE"/>
    <property type="match status" value="1"/>
</dbReference>
<dbReference type="Pfam" id="PF01674">
    <property type="entry name" value="Lipase_2"/>
    <property type="match status" value="1"/>
</dbReference>
<evidence type="ECO:0008006" key="4">
    <source>
        <dbReference type="Google" id="ProtNLM"/>
    </source>
</evidence>
<organism evidence="2 3">
    <name type="scientific">Variovorax defluvii</name>
    <dbReference type="NCBI Taxonomy" id="913761"/>
    <lineage>
        <taxon>Bacteria</taxon>
        <taxon>Pseudomonadati</taxon>
        <taxon>Pseudomonadota</taxon>
        <taxon>Betaproteobacteria</taxon>
        <taxon>Burkholderiales</taxon>
        <taxon>Comamonadaceae</taxon>
        <taxon>Variovorax</taxon>
    </lineage>
</organism>
<gene>
    <name evidence="2" type="ORF">GCM10023165_26210</name>
</gene>